<evidence type="ECO:0000313" key="3">
    <source>
        <dbReference type="Proteomes" id="UP000018958"/>
    </source>
</evidence>
<comment type="caution">
    <text evidence="2">The sequence shown here is derived from an EMBL/GenBank/DDBJ whole genome shotgun (WGS) entry which is preliminary data.</text>
</comment>
<name>W2WN82_PHYNI</name>
<protein>
    <submittedName>
        <fullName evidence="2">Uncharacterized protein</fullName>
    </submittedName>
</protein>
<evidence type="ECO:0000313" key="2">
    <source>
        <dbReference type="EMBL" id="ETP11044.1"/>
    </source>
</evidence>
<feature type="region of interest" description="Disordered" evidence="1">
    <location>
        <begin position="1"/>
        <end position="20"/>
    </location>
</feature>
<accession>W2WN82</accession>
<gene>
    <name evidence="2" type="ORF">F441_13395</name>
</gene>
<dbReference type="AlphaFoldDB" id="W2WN82"/>
<proteinExistence type="predicted"/>
<reference evidence="2 3" key="1">
    <citation type="submission" date="2013-11" db="EMBL/GenBank/DDBJ databases">
        <title>The Genome Sequence of Phytophthora parasitica CJ01A1.</title>
        <authorList>
            <consortium name="The Broad Institute Genomics Platform"/>
            <person name="Russ C."/>
            <person name="Tyler B."/>
            <person name="Panabieres F."/>
            <person name="Shan W."/>
            <person name="Tripathy S."/>
            <person name="Grunwald N."/>
            <person name="Machado M."/>
            <person name="Johnson C.S."/>
            <person name="Walker B."/>
            <person name="Young S.K."/>
            <person name="Zeng Q."/>
            <person name="Gargeya S."/>
            <person name="Fitzgerald M."/>
            <person name="Haas B."/>
            <person name="Abouelleil A."/>
            <person name="Allen A.W."/>
            <person name="Alvarado L."/>
            <person name="Arachchi H.M."/>
            <person name="Berlin A.M."/>
            <person name="Chapman S.B."/>
            <person name="Gainer-Dewar J."/>
            <person name="Goldberg J."/>
            <person name="Griggs A."/>
            <person name="Gujja S."/>
            <person name="Hansen M."/>
            <person name="Howarth C."/>
            <person name="Imamovic A."/>
            <person name="Ireland A."/>
            <person name="Larimer J."/>
            <person name="McCowan C."/>
            <person name="Murphy C."/>
            <person name="Pearson M."/>
            <person name="Poon T.W."/>
            <person name="Priest M."/>
            <person name="Roberts A."/>
            <person name="Saif S."/>
            <person name="Shea T."/>
            <person name="Sisk P."/>
            <person name="Sykes S."/>
            <person name="Wortman J."/>
            <person name="Nusbaum C."/>
            <person name="Birren B."/>
        </authorList>
    </citation>
    <scope>NUCLEOTIDE SEQUENCE [LARGE SCALE GENOMIC DNA]</scope>
    <source>
        <strain evidence="2 3">CJ01A1</strain>
    </source>
</reference>
<sequence>MAFGTARRLSPNGISPPLGMVLRSSRHKKDRAHQSNSQGGFNFLNLSVSDLMKAELVKVVYVGPTTACERKAVLEIQRNKMLWSQDVDLTKLVKETVGASAAPLKAPCQSAAIQAMQRIPVDAPVEDLVRQG</sequence>
<dbReference type="Proteomes" id="UP000018958">
    <property type="component" value="Unassembled WGS sequence"/>
</dbReference>
<dbReference type="EMBL" id="ANIX01002660">
    <property type="protein sequence ID" value="ETP11044.1"/>
    <property type="molecule type" value="Genomic_DNA"/>
</dbReference>
<dbReference type="Gene3D" id="1.10.8.60">
    <property type="match status" value="1"/>
</dbReference>
<evidence type="ECO:0000256" key="1">
    <source>
        <dbReference type="SAM" id="MobiDB-lite"/>
    </source>
</evidence>
<organism evidence="2 3">
    <name type="scientific">Phytophthora nicotianae CJ01A1</name>
    <dbReference type="NCBI Taxonomy" id="1317063"/>
    <lineage>
        <taxon>Eukaryota</taxon>
        <taxon>Sar</taxon>
        <taxon>Stramenopiles</taxon>
        <taxon>Oomycota</taxon>
        <taxon>Peronosporomycetes</taxon>
        <taxon>Peronosporales</taxon>
        <taxon>Peronosporaceae</taxon>
        <taxon>Phytophthora</taxon>
    </lineage>
</organism>